<reference evidence="11" key="1">
    <citation type="submission" date="2022-07" db="EMBL/GenBank/DDBJ databases">
        <authorList>
            <person name="Macas J."/>
            <person name="Novak P."/>
            <person name="Neumann P."/>
        </authorList>
    </citation>
    <scope>NUCLEOTIDE SEQUENCE</scope>
</reference>
<dbReference type="GO" id="GO:1990904">
    <property type="term" value="C:ribonucleoprotein complex"/>
    <property type="evidence" value="ECO:0007669"/>
    <property type="project" value="TreeGrafter"/>
</dbReference>
<dbReference type="InterPro" id="IPR005517">
    <property type="entry name" value="Transl_elong_EFG/EF2_IV"/>
</dbReference>
<evidence type="ECO:0000256" key="3">
    <source>
        <dbReference type="ARBA" id="ARBA00022490"/>
    </source>
</evidence>
<dbReference type="CDD" id="cd16261">
    <property type="entry name" value="EF2_snRNP_III"/>
    <property type="match status" value="1"/>
</dbReference>
<dbReference type="GO" id="GO:0009536">
    <property type="term" value="C:plastid"/>
    <property type="evidence" value="ECO:0007669"/>
    <property type="project" value="UniProtKB-SubCell"/>
</dbReference>
<organism evidence="11 12">
    <name type="scientific">Cuscuta europaea</name>
    <name type="common">European dodder</name>
    <dbReference type="NCBI Taxonomy" id="41803"/>
    <lineage>
        <taxon>Eukaryota</taxon>
        <taxon>Viridiplantae</taxon>
        <taxon>Streptophyta</taxon>
        <taxon>Embryophyta</taxon>
        <taxon>Tracheophyta</taxon>
        <taxon>Spermatophyta</taxon>
        <taxon>Magnoliopsida</taxon>
        <taxon>eudicotyledons</taxon>
        <taxon>Gunneridae</taxon>
        <taxon>Pentapetalae</taxon>
        <taxon>asterids</taxon>
        <taxon>lamiids</taxon>
        <taxon>Solanales</taxon>
        <taxon>Convolvulaceae</taxon>
        <taxon>Cuscuteae</taxon>
        <taxon>Cuscuta</taxon>
        <taxon>Cuscuta subgen. Cuscuta</taxon>
    </lineage>
</organism>
<dbReference type="FunFam" id="2.40.30.10:FF:000010">
    <property type="entry name" value="Translation elongation factor 2"/>
    <property type="match status" value="1"/>
</dbReference>
<keyword evidence="4" id="KW-0547">Nucleotide-binding</keyword>
<dbReference type="InterPro" id="IPR005225">
    <property type="entry name" value="Small_GTP-bd"/>
</dbReference>
<evidence type="ECO:0000313" key="12">
    <source>
        <dbReference type="Proteomes" id="UP001152484"/>
    </source>
</evidence>
<evidence type="ECO:0000256" key="8">
    <source>
        <dbReference type="ARBA" id="ARBA00023134"/>
    </source>
</evidence>
<dbReference type="NCBIfam" id="TIGR00231">
    <property type="entry name" value="small_GTP"/>
    <property type="match status" value="1"/>
</dbReference>
<dbReference type="SMART" id="SM00889">
    <property type="entry name" value="EFG_IV"/>
    <property type="match status" value="1"/>
</dbReference>
<gene>
    <name evidence="11" type="ORF">CEURO_LOCUS9025</name>
</gene>
<dbReference type="Pfam" id="PF14492">
    <property type="entry name" value="EFG_III"/>
    <property type="match status" value="1"/>
</dbReference>
<proteinExistence type="predicted"/>
<comment type="caution">
    <text evidence="11">The sequence shown here is derived from an EMBL/GenBank/DDBJ whole genome shotgun (WGS) entry which is preliminary data.</text>
</comment>
<dbReference type="InterPro" id="IPR000640">
    <property type="entry name" value="EFG_V-like"/>
</dbReference>
<dbReference type="Gene3D" id="3.40.50.300">
    <property type="entry name" value="P-loop containing nucleotide triphosphate hydrolases"/>
    <property type="match status" value="1"/>
</dbReference>
<dbReference type="InterPro" id="IPR009000">
    <property type="entry name" value="Transl_B-barrel_sf"/>
</dbReference>
<dbReference type="GO" id="GO:0003746">
    <property type="term" value="F:translation elongation factor activity"/>
    <property type="evidence" value="ECO:0007669"/>
    <property type="project" value="UniProtKB-KW"/>
</dbReference>
<dbReference type="PRINTS" id="PR00315">
    <property type="entry name" value="ELONGATNFCT"/>
</dbReference>
<dbReference type="GO" id="GO:0005829">
    <property type="term" value="C:cytosol"/>
    <property type="evidence" value="ECO:0007669"/>
    <property type="project" value="TreeGrafter"/>
</dbReference>
<evidence type="ECO:0000256" key="2">
    <source>
        <dbReference type="ARBA" id="ARBA00004496"/>
    </source>
</evidence>
<dbReference type="PANTHER" id="PTHR42908:SF10">
    <property type="entry name" value="EUKARYOTIC TRANSLATION ELONGATION FACTOR 2"/>
    <property type="match status" value="1"/>
</dbReference>
<dbReference type="PROSITE" id="PS00301">
    <property type="entry name" value="G_TR_1"/>
    <property type="match status" value="1"/>
</dbReference>
<dbReference type="GO" id="GO:0043022">
    <property type="term" value="F:ribosome binding"/>
    <property type="evidence" value="ECO:0007669"/>
    <property type="project" value="TreeGrafter"/>
</dbReference>
<keyword evidence="12" id="KW-1185">Reference proteome</keyword>
<dbReference type="InterPro" id="IPR035647">
    <property type="entry name" value="EFG_III/V"/>
</dbReference>
<dbReference type="SUPFAM" id="SSF50447">
    <property type="entry name" value="Translation proteins"/>
    <property type="match status" value="1"/>
</dbReference>
<dbReference type="InterPro" id="IPR000795">
    <property type="entry name" value="T_Tr_GTP-bd_dom"/>
</dbReference>
<dbReference type="SUPFAM" id="SSF54211">
    <property type="entry name" value="Ribosomal protein S5 domain 2-like"/>
    <property type="match status" value="1"/>
</dbReference>
<evidence type="ECO:0000256" key="1">
    <source>
        <dbReference type="ARBA" id="ARBA00004474"/>
    </source>
</evidence>
<dbReference type="OrthoDB" id="364892at2759"/>
<dbReference type="Pfam" id="PF00009">
    <property type="entry name" value="GTP_EFTU"/>
    <property type="match status" value="1"/>
</dbReference>
<evidence type="ECO:0000313" key="11">
    <source>
        <dbReference type="EMBL" id="CAH9084485.1"/>
    </source>
</evidence>
<dbReference type="PANTHER" id="PTHR42908">
    <property type="entry name" value="TRANSLATION ELONGATION FACTOR-RELATED"/>
    <property type="match status" value="1"/>
</dbReference>
<dbReference type="SMART" id="SM00838">
    <property type="entry name" value="EFG_C"/>
    <property type="match status" value="1"/>
</dbReference>
<dbReference type="PROSITE" id="PS51722">
    <property type="entry name" value="G_TR_2"/>
    <property type="match status" value="1"/>
</dbReference>
<keyword evidence="7" id="KW-0648">Protein biosynthesis</keyword>
<dbReference type="FunFam" id="3.40.50.300:FF:000058">
    <property type="entry name" value="Translation elongation factor 2"/>
    <property type="match status" value="1"/>
</dbReference>
<dbReference type="InterPro" id="IPR014721">
    <property type="entry name" value="Ribsml_uS5_D2-typ_fold_subgr"/>
</dbReference>
<dbReference type="GO" id="GO:0005525">
    <property type="term" value="F:GTP binding"/>
    <property type="evidence" value="ECO:0007669"/>
    <property type="project" value="UniProtKB-KW"/>
</dbReference>
<dbReference type="Proteomes" id="UP001152484">
    <property type="component" value="Unassembled WGS sequence"/>
</dbReference>
<dbReference type="FunFam" id="3.30.230.10:FF:000006">
    <property type="entry name" value="Translation elongation factor 2"/>
    <property type="match status" value="1"/>
</dbReference>
<keyword evidence="3" id="KW-0963">Cytoplasm</keyword>
<dbReference type="InterPro" id="IPR027417">
    <property type="entry name" value="P-loop_NTPase"/>
</dbReference>
<keyword evidence="8" id="KW-0342">GTP-binding</keyword>
<comment type="catalytic activity">
    <reaction evidence="9">
        <text>GTP + H2O = GDP + phosphate + H(+)</text>
        <dbReference type="Rhea" id="RHEA:19669"/>
        <dbReference type="ChEBI" id="CHEBI:15377"/>
        <dbReference type="ChEBI" id="CHEBI:15378"/>
        <dbReference type="ChEBI" id="CHEBI:37565"/>
        <dbReference type="ChEBI" id="CHEBI:43474"/>
        <dbReference type="ChEBI" id="CHEBI:58189"/>
    </reaction>
    <physiologicalReaction direction="left-to-right" evidence="9">
        <dbReference type="Rhea" id="RHEA:19670"/>
    </physiologicalReaction>
</comment>
<protein>
    <recommendedName>
        <fullName evidence="10">Tr-type G domain-containing protein</fullName>
    </recommendedName>
</protein>
<dbReference type="FunFam" id="3.90.1430.10:FF:000003">
    <property type="entry name" value="Elongation factor 2"/>
    <property type="match status" value="1"/>
</dbReference>
<keyword evidence="6" id="KW-0378">Hydrolase</keyword>
<dbReference type="InterPro" id="IPR020568">
    <property type="entry name" value="Ribosomal_Su5_D2-typ_SF"/>
</dbReference>
<dbReference type="InterPro" id="IPR031157">
    <property type="entry name" value="G_TR_CS"/>
</dbReference>
<dbReference type="Gene3D" id="3.90.1430.10">
    <property type="entry name" value="Yeast translation eEF2 (G' domain)"/>
    <property type="match status" value="1"/>
</dbReference>
<accession>A0A9P0Z2K9</accession>
<keyword evidence="5" id="KW-0251">Elongation factor</keyword>
<evidence type="ECO:0000256" key="5">
    <source>
        <dbReference type="ARBA" id="ARBA00022768"/>
    </source>
</evidence>
<dbReference type="GO" id="GO:0003924">
    <property type="term" value="F:GTPase activity"/>
    <property type="evidence" value="ECO:0007669"/>
    <property type="project" value="InterPro"/>
</dbReference>
<dbReference type="SUPFAM" id="SSF52540">
    <property type="entry name" value="P-loop containing nucleoside triphosphate hydrolases"/>
    <property type="match status" value="2"/>
</dbReference>
<dbReference type="Pfam" id="PF03144">
    <property type="entry name" value="GTP_EFTU_D2"/>
    <property type="match status" value="1"/>
</dbReference>
<dbReference type="Pfam" id="PF00679">
    <property type="entry name" value="EFG_C"/>
    <property type="match status" value="1"/>
</dbReference>
<dbReference type="CDD" id="cd16268">
    <property type="entry name" value="EF2_II"/>
    <property type="match status" value="1"/>
</dbReference>
<dbReference type="Pfam" id="PF03764">
    <property type="entry name" value="EFG_IV"/>
    <property type="match status" value="1"/>
</dbReference>
<dbReference type="FunFam" id="3.30.70.240:FF:000003">
    <property type="entry name" value="Translation elongation factor 2"/>
    <property type="match status" value="1"/>
</dbReference>
<evidence type="ECO:0000256" key="4">
    <source>
        <dbReference type="ARBA" id="ARBA00022741"/>
    </source>
</evidence>
<dbReference type="CDD" id="cd01885">
    <property type="entry name" value="EF2"/>
    <property type="match status" value="1"/>
</dbReference>
<dbReference type="EMBL" id="CAMAPE010000017">
    <property type="protein sequence ID" value="CAH9084485.1"/>
    <property type="molecule type" value="Genomic_DNA"/>
</dbReference>
<dbReference type="FunFam" id="3.30.70.870:FF:000002">
    <property type="entry name" value="Translation elongation factor 2"/>
    <property type="match status" value="1"/>
</dbReference>
<dbReference type="CDD" id="cd04096">
    <property type="entry name" value="eEF2_snRNP_like_C"/>
    <property type="match status" value="1"/>
</dbReference>
<dbReference type="Gene3D" id="3.30.70.240">
    <property type="match status" value="1"/>
</dbReference>
<dbReference type="SUPFAM" id="SSF54980">
    <property type="entry name" value="EF-G C-terminal domain-like"/>
    <property type="match status" value="2"/>
</dbReference>
<dbReference type="Gene3D" id="2.40.30.10">
    <property type="entry name" value="Translation factors"/>
    <property type="match status" value="1"/>
</dbReference>
<dbReference type="Gene3D" id="3.30.230.10">
    <property type="match status" value="1"/>
</dbReference>
<dbReference type="InterPro" id="IPR004161">
    <property type="entry name" value="EFTu-like_2"/>
</dbReference>
<evidence type="ECO:0000259" key="10">
    <source>
        <dbReference type="PROSITE" id="PS51722"/>
    </source>
</evidence>
<sequence>MVKFTAEELRVIMDRKENIRNMSVIAHVDHGKSTLTDSLVAAAGIIAQEVAGDVRMTDTRADEAERGITIKSTGISLYYEMSEAELKNFKGLRNGNEYLINLIDSPGHVDFSSEVTAALRITDGALVVVDCIEGVCVQTETVLRQALGERIRPVLTVNKMDRCFLELQVDGEEAYQTFQRVIESANVIMATYEDQLLGDVQVYPEKGTVAFSAGLHGWAFTLSNFAKMYASKFGVDESKMMERLWGENFFDPSTRKWSTKSTGSPTCKRGFVQFCYEPIKTIISACMNDEKDKLWPMLQKLNVTLKSEEKELMGKPLMKRNFFDPSTRKWSTKSTGSPTCKRGFVQFCYEPIKTIISACMNDEKDKLWPMLQKLNVTLKSEEKELMGKPLMKRVMQTWLPASKALLEMMIYHLPSPAIAQRYRVENLYEGPLDDQYANAIRNCDPEGPLMLYVSKMIPASDKGRFFAFGRVFAGKVCTGMKVRIMGPNYVPGEKKDLYVKNVQRTVIWMGKKQETVEDVPCGNTVAMVGLDQFITKNATLTNEKEVDAHPIRAMKFSVSPVVRVAVQCKVASDLPKLVDGLKRLAKSDPMVVCAIDESGQYIIAGAGELHLEICLKDLQDDFMGGAEIIQSDPVVSFRETVLEKSCRTVMSKSPNKHNRLYMEARPMEEGLAEAIDEGKIGPRDDPKVRSKILSEEFGWDKDLAKKIWCFGPETTGPNMVVDMCKGVQYLNEIKDSVVAGFQWASKEGVLAEENMRGICFEVCDVVLHADAIHRGGGQVIPTARRVIYASQMTAKPRLLEPVYLVEIQAPEQALGGIYSVLNQKRGHVFEEMQRPGTPLYNVKAYLPVVESFGFSASLRAATSGQAFPQCVFDHWEMMTSDPLEAGSQAAELVISTRKRKGLKPQMTPLSEYEDKL</sequence>
<dbReference type="InterPro" id="IPR041095">
    <property type="entry name" value="EFG_II"/>
</dbReference>
<dbReference type="AlphaFoldDB" id="A0A9P0Z2K9"/>
<feature type="domain" description="Tr-type G" evidence="10">
    <location>
        <begin position="17"/>
        <end position="253"/>
    </location>
</feature>
<evidence type="ECO:0000256" key="6">
    <source>
        <dbReference type="ARBA" id="ARBA00022801"/>
    </source>
</evidence>
<dbReference type="Gene3D" id="3.30.70.870">
    <property type="entry name" value="Elongation Factor G (Translational Gtpase), domain 3"/>
    <property type="match status" value="1"/>
</dbReference>
<evidence type="ECO:0000256" key="7">
    <source>
        <dbReference type="ARBA" id="ARBA00022917"/>
    </source>
</evidence>
<comment type="subcellular location">
    <subcellularLocation>
        <location evidence="2">Cytoplasm</location>
    </subcellularLocation>
    <subcellularLocation>
        <location evidence="1">Plastid</location>
    </subcellularLocation>
</comment>
<evidence type="ECO:0000256" key="9">
    <source>
        <dbReference type="ARBA" id="ARBA00049117"/>
    </source>
</evidence>
<dbReference type="CDD" id="cd01681">
    <property type="entry name" value="aeEF2_snRNP_like_IV"/>
    <property type="match status" value="1"/>
</dbReference>
<name>A0A9P0Z2K9_CUSEU</name>